<dbReference type="EMBL" id="ABEU02000004">
    <property type="protein sequence ID" value="PNR55643.1"/>
    <property type="molecule type" value="Genomic_DNA"/>
</dbReference>
<gene>
    <name evidence="1" type="ORF">PHYPA_006540</name>
</gene>
<sequence length="136" mass="15691">MICTWEDSAALGLGCHSQMLIPTRPLLWLFYSLRKYTGFNLQRKGPQSFEARGLGRVNTRFNHQQKSLYKSLKQESRVIKLGRNVRKFMPGTLSSLICHADAASTRQKENSRFPQRNKVISAWRKLRAQVQGIQLN</sequence>
<reference evidence="2" key="3">
    <citation type="submission" date="2020-12" db="UniProtKB">
        <authorList>
            <consortium name="EnsemblPlants"/>
        </authorList>
    </citation>
    <scope>IDENTIFICATION</scope>
</reference>
<evidence type="ECO:0000313" key="1">
    <source>
        <dbReference type="EMBL" id="PNR55643.1"/>
    </source>
</evidence>
<organism evidence="1">
    <name type="scientific">Physcomitrium patens</name>
    <name type="common">Spreading-leaved earth moss</name>
    <name type="synonym">Physcomitrella patens</name>
    <dbReference type="NCBI Taxonomy" id="3218"/>
    <lineage>
        <taxon>Eukaryota</taxon>
        <taxon>Viridiplantae</taxon>
        <taxon>Streptophyta</taxon>
        <taxon>Embryophyta</taxon>
        <taxon>Bryophyta</taxon>
        <taxon>Bryophytina</taxon>
        <taxon>Bryopsida</taxon>
        <taxon>Funariidae</taxon>
        <taxon>Funariales</taxon>
        <taxon>Funariaceae</taxon>
        <taxon>Physcomitrium</taxon>
    </lineage>
</organism>
<reference evidence="1 3" key="1">
    <citation type="journal article" date="2008" name="Science">
        <title>The Physcomitrella genome reveals evolutionary insights into the conquest of land by plants.</title>
        <authorList>
            <person name="Rensing S."/>
            <person name="Lang D."/>
            <person name="Zimmer A."/>
            <person name="Terry A."/>
            <person name="Salamov A."/>
            <person name="Shapiro H."/>
            <person name="Nishiyama T."/>
            <person name="Perroud P.-F."/>
            <person name="Lindquist E."/>
            <person name="Kamisugi Y."/>
            <person name="Tanahashi T."/>
            <person name="Sakakibara K."/>
            <person name="Fujita T."/>
            <person name="Oishi K."/>
            <person name="Shin-I T."/>
            <person name="Kuroki Y."/>
            <person name="Toyoda A."/>
            <person name="Suzuki Y."/>
            <person name="Hashimoto A."/>
            <person name="Yamaguchi K."/>
            <person name="Sugano A."/>
            <person name="Kohara Y."/>
            <person name="Fujiyama A."/>
            <person name="Anterola A."/>
            <person name="Aoki S."/>
            <person name="Ashton N."/>
            <person name="Barbazuk W.B."/>
            <person name="Barker E."/>
            <person name="Bennetzen J."/>
            <person name="Bezanilla M."/>
            <person name="Blankenship R."/>
            <person name="Cho S.H."/>
            <person name="Dutcher S."/>
            <person name="Estelle M."/>
            <person name="Fawcett J.A."/>
            <person name="Gundlach H."/>
            <person name="Hanada K."/>
            <person name="Heyl A."/>
            <person name="Hicks K.A."/>
            <person name="Hugh J."/>
            <person name="Lohr M."/>
            <person name="Mayer K."/>
            <person name="Melkozernov A."/>
            <person name="Murata T."/>
            <person name="Nelson D."/>
            <person name="Pils B."/>
            <person name="Prigge M."/>
            <person name="Reiss B."/>
            <person name="Renner T."/>
            <person name="Rombauts S."/>
            <person name="Rushton P."/>
            <person name="Sanderfoot A."/>
            <person name="Schween G."/>
            <person name="Shiu S.-H."/>
            <person name="Stueber K."/>
            <person name="Theodoulou F.L."/>
            <person name="Tu H."/>
            <person name="Van de Peer Y."/>
            <person name="Verrier P.J."/>
            <person name="Waters E."/>
            <person name="Wood A."/>
            <person name="Yang L."/>
            <person name="Cove D."/>
            <person name="Cuming A."/>
            <person name="Hasebe M."/>
            <person name="Lucas S."/>
            <person name="Mishler D.B."/>
            <person name="Reski R."/>
            <person name="Grigoriev I."/>
            <person name="Quatrano R.S."/>
            <person name="Boore J.L."/>
        </authorList>
    </citation>
    <scope>NUCLEOTIDE SEQUENCE [LARGE SCALE GENOMIC DNA]</scope>
    <source>
        <strain evidence="2 3">cv. Gransden 2004</strain>
    </source>
</reference>
<dbReference type="InParanoid" id="A0A2K1KPD3"/>
<accession>A0A2K1KPD3</accession>
<dbReference type="Gramene" id="Pp3c4_21105V3.1">
    <property type="protein sequence ID" value="Pp3c4_21105V3.1"/>
    <property type="gene ID" value="Pp3c4_21105"/>
</dbReference>
<dbReference type="AlphaFoldDB" id="A0A2K1KPD3"/>
<proteinExistence type="predicted"/>
<keyword evidence="3" id="KW-1185">Reference proteome</keyword>
<evidence type="ECO:0000313" key="2">
    <source>
        <dbReference type="EnsemblPlants" id="Pp3c4_21105V3.1"/>
    </source>
</evidence>
<protein>
    <submittedName>
        <fullName evidence="1 2">Uncharacterized protein</fullName>
    </submittedName>
</protein>
<name>A0A2K1KPD3_PHYPA</name>
<evidence type="ECO:0000313" key="3">
    <source>
        <dbReference type="Proteomes" id="UP000006727"/>
    </source>
</evidence>
<dbReference type="EnsemblPlants" id="Pp3c4_21105V3.1">
    <property type="protein sequence ID" value="Pp3c4_21105V3.1"/>
    <property type="gene ID" value="Pp3c4_21105"/>
</dbReference>
<dbReference type="Proteomes" id="UP000006727">
    <property type="component" value="Chromosome 4"/>
</dbReference>
<reference evidence="1 3" key="2">
    <citation type="journal article" date="2018" name="Plant J.">
        <title>The Physcomitrella patens chromosome-scale assembly reveals moss genome structure and evolution.</title>
        <authorList>
            <person name="Lang D."/>
            <person name="Ullrich K.K."/>
            <person name="Murat F."/>
            <person name="Fuchs J."/>
            <person name="Jenkins J."/>
            <person name="Haas F.B."/>
            <person name="Piednoel M."/>
            <person name="Gundlach H."/>
            <person name="Van Bel M."/>
            <person name="Meyberg R."/>
            <person name="Vives C."/>
            <person name="Morata J."/>
            <person name="Symeonidi A."/>
            <person name="Hiss M."/>
            <person name="Muchero W."/>
            <person name="Kamisugi Y."/>
            <person name="Saleh O."/>
            <person name="Blanc G."/>
            <person name="Decker E.L."/>
            <person name="van Gessel N."/>
            <person name="Grimwood J."/>
            <person name="Hayes R.D."/>
            <person name="Graham S.W."/>
            <person name="Gunter L.E."/>
            <person name="McDaniel S.F."/>
            <person name="Hoernstein S.N.W."/>
            <person name="Larsson A."/>
            <person name="Li F.W."/>
            <person name="Perroud P.F."/>
            <person name="Phillips J."/>
            <person name="Ranjan P."/>
            <person name="Rokshar D.S."/>
            <person name="Rothfels C.J."/>
            <person name="Schneider L."/>
            <person name="Shu S."/>
            <person name="Stevenson D.W."/>
            <person name="Thummler F."/>
            <person name="Tillich M."/>
            <person name="Villarreal Aguilar J.C."/>
            <person name="Widiez T."/>
            <person name="Wong G.K."/>
            <person name="Wymore A."/>
            <person name="Zhang Y."/>
            <person name="Zimmer A.D."/>
            <person name="Quatrano R.S."/>
            <person name="Mayer K.F.X."/>
            <person name="Goodstein D."/>
            <person name="Casacuberta J.M."/>
            <person name="Vandepoele K."/>
            <person name="Reski R."/>
            <person name="Cuming A.C."/>
            <person name="Tuskan G.A."/>
            <person name="Maumus F."/>
            <person name="Salse J."/>
            <person name="Schmutz J."/>
            <person name="Rensing S.A."/>
        </authorList>
    </citation>
    <scope>NUCLEOTIDE SEQUENCE [LARGE SCALE GENOMIC DNA]</scope>
    <source>
        <strain evidence="2 3">cv. Gransden 2004</strain>
    </source>
</reference>